<evidence type="ECO:0000256" key="1">
    <source>
        <dbReference type="SAM" id="MobiDB-lite"/>
    </source>
</evidence>
<reference evidence="3 4" key="1">
    <citation type="journal article" date="2018" name="Biotechnol. Biofuels">
        <title>Integrative visual omics of the white-rot fungus Polyporus brumalis exposes the biotechnological potential of its oxidative enzymes for delignifying raw plant biomass.</title>
        <authorList>
            <person name="Miyauchi S."/>
            <person name="Rancon A."/>
            <person name="Drula E."/>
            <person name="Hage H."/>
            <person name="Chaduli D."/>
            <person name="Favel A."/>
            <person name="Grisel S."/>
            <person name="Henrissat B."/>
            <person name="Herpoel-Gimbert I."/>
            <person name="Ruiz-Duenas F.J."/>
            <person name="Chevret D."/>
            <person name="Hainaut M."/>
            <person name="Lin J."/>
            <person name="Wang M."/>
            <person name="Pangilinan J."/>
            <person name="Lipzen A."/>
            <person name="Lesage-Meessen L."/>
            <person name="Navarro D."/>
            <person name="Riley R."/>
            <person name="Grigoriev I.V."/>
            <person name="Zhou S."/>
            <person name="Raouche S."/>
            <person name="Rosso M.N."/>
        </authorList>
    </citation>
    <scope>NUCLEOTIDE SEQUENCE [LARGE SCALE GENOMIC DNA]</scope>
    <source>
        <strain evidence="3 4">BRFM 1820</strain>
    </source>
</reference>
<proteinExistence type="predicted"/>
<accession>A0A371D6Z7</accession>
<keyword evidence="2" id="KW-1133">Transmembrane helix</keyword>
<dbReference type="EMBL" id="KZ857412">
    <property type="protein sequence ID" value="RDX48313.1"/>
    <property type="molecule type" value="Genomic_DNA"/>
</dbReference>
<gene>
    <name evidence="3" type="ORF">OH76DRAFT_1557130</name>
</gene>
<evidence type="ECO:0000313" key="3">
    <source>
        <dbReference type="EMBL" id="RDX48313.1"/>
    </source>
</evidence>
<sequence length="265" mass="28284">MQAVCFMASATELEEGASPGPCHKPHGSSEIASFADTATTESNTDELMEMEKQPWGIATSFFWSISSCLSLLLYNTVIIFSGHLILRYIPIPANLLPSRRPFVVSRLTPTLGIAALGTAVLAIPVFATAMVVFGFVVGMKMKSLVTLKAVIRLNHALRSSRLTPPHPETLFWHVWMVAAGPVGSLLYDILFPNSKNHLSMVETTIAAAIPRALWLGIGIARSGSRGAGVQPADVAIAAAQQPEFSDAAAASRSRDGLEEAPTDTI</sequence>
<name>A0A371D6Z7_9APHY</name>
<feature type="transmembrane region" description="Helical" evidence="2">
    <location>
        <begin position="107"/>
        <end position="137"/>
    </location>
</feature>
<keyword evidence="2" id="KW-0812">Transmembrane</keyword>
<evidence type="ECO:0000313" key="4">
    <source>
        <dbReference type="Proteomes" id="UP000256964"/>
    </source>
</evidence>
<feature type="region of interest" description="Disordered" evidence="1">
    <location>
        <begin position="244"/>
        <end position="265"/>
    </location>
</feature>
<organism evidence="3 4">
    <name type="scientific">Lentinus brumalis</name>
    <dbReference type="NCBI Taxonomy" id="2498619"/>
    <lineage>
        <taxon>Eukaryota</taxon>
        <taxon>Fungi</taxon>
        <taxon>Dikarya</taxon>
        <taxon>Basidiomycota</taxon>
        <taxon>Agaricomycotina</taxon>
        <taxon>Agaricomycetes</taxon>
        <taxon>Polyporales</taxon>
        <taxon>Polyporaceae</taxon>
        <taxon>Lentinus</taxon>
    </lineage>
</organism>
<protein>
    <submittedName>
        <fullName evidence="3">Uncharacterized protein</fullName>
    </submittedName>
</protein>
<feature type="transmembrane region" description="Helical" evidence="2">
    <location>
        <begin position="61"/>
        <end position="86"/>
    </location>
</feature>
<keyword evidence="4" id="KW-1185">Reference proteome</keyword>
<evidence type="ECO:0000256" key="2">
    <source>
        <dbReference type="SAM" id="Phobius"/>
    </source>
</evidence>
<feature type="region of interest" description="Disordered" evidence="1">
    <location>
        <begin position="16"/>
        <end position="35"/>
    </location>
</feature>
<dbReference type="Proteomes" id="UP000256964">
    <property type="component" value="Unassembled WGS sequence"/>
</dbReference>
<dbReference type="AlphaFoldDB" id="A0A371D6Z7"/>
<dbReference type="OrthoDB" id="10521645at2759"/>
<keyword evidence="2" id="KW-0472">Membrane</keyword>